<protein>
    <submittedName>
        <fullName evidence="2">Uncharacterized protein</fullName>
    </submittedName>
</protein>
<proteinExistence type="predicted"/>
<sequence length="149" mass="17165">MKYIVLFIAYLFCTPTFAGSIKETAVPAKVKNYVMSHYPKAQSIDWDFEDDDNLYEAKFKIDKLKYKLQITPDGRLHASKEDVLISTLPKLIPQYIREHYAGYKILGANKKVFGNKITYDVGIKGKNAQGNTRHYNVYFDSKGNKISRK</sequence>
<organism evidence="2 3">
    <name type="scientific">Coprobacter secundus subsp. similis</name>
    <dbReference type="NCBI Taxonomy" id="2751153"/>
    <lineage>
        <taxon>Bacteria</taxon>
        <taxon>Pseudomonadati</taxon>
        <taxon>Bacteroidota</taxon>
        <taxon>Bacteroidia</taxon>
        <taxon>Bacteroidales</taxon>
        <taxon>Barnesiellaceae</taxon>
        <taxon>Coprobacter</taxon>
    </lineage>
</organism>
<gene>
    <name evidence="2" type="ORF">Cop2CBH44_03920</name>
</gene>
<feature type="chain" id="PRO_5028940683" evidence="1">
    <location>
        <begin position="19"/>
        <end position="149"/>
    </location>
</feature>
<dbReference type="RefSeq" id="WP_021930685.1">
    <property type="nucleotide sequence ID" value="NZ_AP023322.1"/>
</dbReference>
<keyword evidence="1" id="KW-0732">Signal</keyword>
<dbReference type="EMBL" id="AP023322">
    <property type="protein sequence ID" value="BCI62039.1"/>
    <property type="molecule type" value="Genomic_DNA"/>
</dbReference>
<accession>A0A7G1HQN2</accession>
<evidence type="ECO:0000313" key="2">
    <source>
        <dbReference type="EMBL" id="BCI62039.1"/>
    </source>
</evidence>
<reference evidence="3" key="1">
    <citation type="submission" date="2020-07" db="EMBL/GenBank/DDBJ databases">
        <title>Complete genome sequencing of Coprobacter sp. strain 2CBH44.</title>
        <authorList>
            <person name="Sakamoto M."/>
            <person name="Murakami T."/>
            <person name="Mori H."/>
        </authorList>
    </citation>
    <scope>NUCLEOTIDE SEQUENCE [LARGE SCALE GENOMIC DNA]</scope>
    <source>
        <strain evidence="3">2CBH44</strain>
    </source>
</reference>
<dbReference type="Gene3D" id="3.10.450.360">
    <property type="match status" value="1"/>
</dbReference>
<keyword evidence="3" id="KW-1185">Reference proteome</keyword>
<name>A0A7G1HQN2_9BACT</name>
<dbReference type="Proteomes" id="UP000594042">
    <property type="component" value="Chromosome"/>
</dbReference>
<evidence type="ECO:0000256" key="1">
    <source>
        <dbReference type="SAM" id="SignalP"/>
    </source>
</evidence>
<dbReference type="KEGG" id="copr:Cop2CBH44_03920"/>
<dbReference type="AlphaFoldDB" id="A0A7G1HQN2"/>
<evidence type="ECO:0000313" key="3">
    <source>
        <dbReference type="Proteomes" id="UP000594042"/>
    </source>
</evidence>
<feature type="signal peptide" evidence="1">
    <location>
        <begin position="1"/>
        <end position="18"/>
    </location>
</feature>
<dbReference type="SUPFAM" id="SSF160574">
    <property type="entry name" value="BT0923-like"/>
    <property type="match status" value="1"/>
</dbReference>